<keyword evidence="2" id="KW-0560">Oxidoreductase</keyword>
<gene>
    <name evidence="3" type="ORF">VM95_25430</name>
</gene>
<dbReference type="InterPro" id="IPR002347">
    <property type="entry name" value="SDR_fam"/>
</dbReference>
<reference evidence="3 4" key="1">
    <citation type="submission" date="2015-02" db="EMBL/GenBank/DDBJ databases">
        <authorList>
            <person name="Ju K.-S."/>
            <person name="Doroghazi J.R."/>
            <person name="Metcalf W."/>
        </authorList>
    </citation>
    <scope>NUCLEOTIDE SEQUENCE [LARGE SCALE GENOMIC DNA]</scope>
    <source>
        <strain evidence="3 4">ATCC 31215</strain>
    </source>
</reference>
<comment type="caution">
    <text evidence="3">The sequence shown here is derived from an EMBL/GenBank/DDBJ whole genome shotgun (WGS) entry which is preliminary data.</text>
</comment>
<organism evidence="3 4">
    <name type="scientific">Streptomyces rubellomurinus (strain ATCC 31215)</name>
    <dbReference type="NCBI Taxonomy" id="359131"/>
    <lineage>
        <taxon>Bacteria</taxon>
        <taxon>Bacillati</taxon>
        <taxon>Actinomycetota</taxon>
        <taxon>Actinomycetes</taxon>
        <taxon>Kitasatosporales</taxon>
        <taxon>Streptomycetaceae</taxon>
        <taxon>Streptomyces</taxon>
    </lineage>
</organism>
<dbReference type="PRINTS" id="PR00081">
    <property type="entry name" value="GDHRDH"/>
</dbReference>
<evidence type="ECO:0000313" key="3">
    <source>
        <dbReference type="EMBL" id="KJS59743.1"/>
    </source>
</evidence>
<accession>A0A0F2T958</accession>
<comment type="similarity">
    <text evidence="1">Belongs to the short-chain dehydrogenases/reductases (SDR) family.</text>
</comment>
<evidence type="ECO:0000256" key="2">
    <source>
        <dbReference type="ARBA" id="ARBA00023002"/>
    </source>
</evidence>
<dbReference type="GO" id="GO:0016491">
    <property type="term" value="F:oxidoreductase activity"/>
    <property type="evidence" value="ECO:0007669"/>
    <property type="project" value="UniProtKB-KW"/>
</dbReference>
<sequence length="232" mass="24199">MEPVTLITGGSSGIGAATARALLKQGHRVAITGRDADRLAAFATSTGAGDRLLTIAGDAADENHVATAVRQVTDQWGRLDTVIANAGYSLPGTLEDHDPTAMRAMVLTNVLGPALLVRETLPHLRESKGRIVIVGSVAGTRNTPGNLYSVTKWAAHALAENVRLLVAKDRIGVTVVAPGVVDTPFWDERGGSPAEAPTLTAEQVADTILFAVNQPEGVDVNHLVVRPAGQVN</sequence>
<evidence type="ECO:0000256" key="1">
    <source>
        <dbReference type="ARBA" id="ARBA00006484"/>
    </source>
</evidence>
<dbReference type="EMBL" id="JZKH01000060">
    <property type="protein sequence ID" value="KJS59743.1"/>
    <property type="molecule type" value="Genomic_DNA"/>
</dbReference>
<dbReference type="PATRIC" id="fig|359131.3.peg.6124"/>
<dbReference type="Pfam" id="PF00106">
    <property type="entry name" value="adh_short"/>
    <property type="match status" value="1"/>
</dbReference>
<name>A0A0F2T958_STRR3</name>
<dbReference type="RefSeq" id="WP_045700637.1">
    <property type="nucleotide sequence ID" value="NZ_JZKH01000060.1"/>
</dbReference>
<dbReference type="CDD" id="cd05233">
    <property type="entry name" value="SDR_c"/>
    <property type="match status" value="1"/>
</dbReference>
<proteinExistence type="inferred from homology"/>
<keyword evidence="4" id="KW-1185">Reference proteome</keyword>
<dbReference type="PANTHER" id="PTHR43115">
    <property type="entry name" value="DEHYDROGENASE/REDUCTASE SDR FAMILY MEMBER 11"/>
    <property type="match status" value="1"/>
</dbReference>
<dbReference type="PANTHER" id="PTHR43115:SF4">
    <property type="entry name" value="DEHYDROGENASE_REDUCTASE SDR FAMILY MEMBER 11"/>
    <property type="match status" value="1"/>
</dbReference>
<evidence type="ECO:0000313" key="4">
    <source>
        <dbReference type="Proteomes" id="UP000033699"/>
    </source>
</evidence>
<protein>
    <submittedName>
        <fullName evidence="3">Short-chain dehydrogenase</fullName>
    </submittedName>
</protein>
<dbReference type="OrthoDB" id="9775296at2"/>
<dbReference type="Proteomes" id="UP000033699">
    <property type="component" value="Unassembled WGS sequence"/>
</dbReference>
<dbReference type="InterPro" id="IPR036291">
    <property type="entry name" value="NAD(P)-bd_dom_sf"/>
</dbReference>
<dbReference type="AlphaFoldDB" id="A0A0F2T958"/>
<dbReference type="SUPFAM" id="SSF51735">
    <property type="entry name" value="NAD(P)-binding Rossmann-fold domains"/>
    <property type="match status" value="1"/>
</dbReference>
<dbReference type="Gene3D" id="3.40.50.720">
    <property type="entry name" value="NAD(P)-binding Rossmann-like Domain"/>
    <property type="match status" value="1"/>
</dbReference>